<sequence>MVSFPTSPNIHKQSCKVNSYLRDDNINVSNAFDLKSTMFDAWCKVKKCEFRTKNIVESVVNKQKEMMKRSVSCGTKKLTKVQKKKKKHEAVLNSVTEKNTTKADDDESKMAFRSWRKKKDEILKEQTIKKKEDEMKKQMDALVTEEIRKQDAHSAYASWQTHKTQVINMEKRMKEWLIQKEKEKVDLKRKRD</sequence>
<dbReference type="EMBL" id="KK115843">
    <property type="protein sequence ID" value="KFM66165.1"/>
    <property type="molecule type" value="Genomic_DNA"/>
</dbReference>
<proteinExistence type="predicted"/>
<name>A0A087TM26_STEMI</name>
<feature type="non-terminal residue" evidence="1">
    <location>
        <position position="192"/>
    </location>
</feature>
<keyword evidence="2" id="KW-1185">Reference proteome</keyword>
<reference evidence="1 2" key="1">
    <citation type="submission" date="2013-11" db="EMBL/GenBank/DDBJ databases">
        <title>Genome sequencing of Stegodyphus mimosarum.</title>
        <authorList>
            <person name="Bechsgaard J."/>
        </authorList>
    </citation>
    <scope>NUCLEOTIDE SEQUENCE [LARGE SCALE GENOMIC DNA]</scope>
</reference>
<protein>
    <recommendedName>
        <fullName evidence="3">Microtubule-associated protein 9</fullName>
    </recommendedName>
</protein>
<gene>
    <name evidence="1" type="ORF">X975_12106</name>
</gene>
<accession>A0A087TM26</accession>
<evidence type="ECO:0008006" key="3">
    <source>
        <dbReference type="Google" id="ProtNLM"/>
    </source>
</evidence>
<evidence type="ECO:0000313" key="2">
    <source>
        <dbReference type="Proteomes" id="UP000054359"/>
    </source>
</evidence>
<dbReference type="OrthoDB" id="6437421at2759"/>
<evidence type="ECO:0000313" key="1">
    <source>
        <dbReference type="EMBL" id="KFM66165.1"/>
    </source>
</evidence>
<dbReference type="AlphaFoldDB" id="A0A087TM26"/>
<organism evidence="1 2">
    <name type="scientific">Stegodyphus mimosarum</name>
    <name type="common">African social velvet spider</name>
    <dbReference type="NCBI Taxonomy" id="407821"/>
    <lineage>
        <taxon>Eukaryota</taxon>
        <taxon>Metazoa</taxon>
        <taxon>Ecdysozoa</taxon>
        <taxon>Arthropoda</taxon>
        <taxon>Chelicerata</taxon>
        <taxon>Arachnida</taxon>
        <taxon>Araneae</taxon>
        <taxon>Araneomorphae</taxon>
        <taxon>Entelegynae</taxon>
        <taxon>Eresoidea</taxon>
        <taxon>Eresidae</taxon>
        <taxon>Stegodyphus</taxon>
    </lineage>
</organism>
<dbReference type="Proteomes" id="UP000054359">
    <property type="component" value="Unassembled WGS sequence"/>
</dbReference>